<protein>
    <submittedName>
        <fullName evidence="4">Uncharacterized protein</fullName>
    </submittedName>
</protein>
<keyword evidence="5" id="KW-1185">Reference proteome</keyword>
<accession>A0A178Z6R7</accession>
<keyword evidence="3" id="KW-0472">Membrane</keyword>
<name>A0A178Z6R7_9EURO</name>
<evidence type="ECO:0000256" key="2">
    <source>
        <dbReference type="SAM" id="MobiDB-lite"/>
    </source>
</evidence>
<keyword evidence="3" id="KW-1133">Transmembrane helix</keyword>
<dbReference type="EMBL" id="LVYI01000011">
    <property type="protein sequence ID" value="OAP55470.1"/>
    <property type="molecule type" value="Genomic_DNA"/>
</dbReference>
<organism evidence="4 5">
    <name type="scientific">Fonsecaea erecta</name>
    <dbReference type="NCBI Taxonomy" id="1367422"/>
    <lineage>
        <taxon>Eukaryota</taxon>
        <taxon>Fungi</taxon>
        <taxon>Dikarya</taxon>
        <taxon>Ascomycota</taxon>
        <taxon>Pezizomycotina</taxon>
        <taxon>Eurotiomycetes</taxon>
        <taxon>Chaetothyriomycetidae</taxon>
        <taxon>Chaetothyriales</taxon>
        <taxon>Herpotrichiellaceae</taxon>
        <taxon>Fonsecaea</taxon>
    </lineage>
</organism>
<dbReference type="InterPro" id="IPR021765">
    <property type="entry name" value="UstYa-like"/>
</dbReference>
<dbReference type="Proteomes" id="UP000078343">
    <property type="component" value="Unassembled WGS sequence"/>
</dbReference>
<evidence type="ECO:0000313" key="4">
    <source>
        <dbReference type="EMBL" id="OAP55470.1"/>
    </source>
</evidence>
<comment type="similarity">
    <text evidence="1">Belongs to the ustYa family.</text>
</comment>
<evidence type="ECO:0000256" key="3">
    <source>
        <dbReference type="SAM" id="Phobius"/>
    </source>
</evidence>
<keyword evidence="3" id="KW-0812">Transmembrane</keyword>
<gene>
    <name evidence="4" type="ORF">AYL99_10443</name>
</gene>
<dbReference type="RefSeq" id="XP_018688837.1">
    <property type="nucleotide sequence ID" value="XM_018841949.1"/>
</dbReference>
<feature type="transmembrane region" description="Helical" evidence="3">
    <location>
        <begin position="9"/>
        <end position="28"/>
    </location>
</feature>
<feature type="region of interest" description="Disordered" evidence="2">
    <location>
        <begin position="147"/>
        <end position="184"/>
    </location>
</feature>
<dbReference type="Pfam" id="PF11807">
    <property type="entry name" value="UstYa"/>
    <property type="match status" value="1"/>
</dbReference>
<dbReference type="AlphaFoldDB" id="A0A178Z6R7"/>
<feature type="compositionally biased region" description="Gly residues" evidence="2">
    <location>
        <begin position="164"/>
        <end position="173"/>
    </location>
</feature>
<comment type="caution">
    <text evidence="4">The sequence shown here is derived from an EMBL/GenBank/DDBJ whole genome shotgun (WGS) entry which is preliminary data.</text>
</comment>
<sequence>MGELERRTVSLISTLLLVFLFLSGVFWYSHAPAPTTTNVGTWKPHAGGGRGRQTTQDHLTGHFDDINANTPWTTVPRTFGQMRELEDLSRRGDAAWAVRTSTRGGGFLTVRYNATMTQGYGVSMFHALHCLQMIRFALQAHTNEDRAGDGDMVDHADHRHHTGGDGAGGGGRGRGSDRGNGAKGAILTTSMLPIASAMLQR</sequence>
<dbReference type="GeneID" id="30014611"/>
<dbReference type="GO" id="GO:0043386">
    <property type="term" value="P:mycotoxin biosynthetic process"/>
    <property type="evidence" value="ECO:0007669"/>
    <property type="project" value="InterPro"/>
</dbReference>
<dbReference type="STRING" id="1367422.A0A178Z6R7"/>
<dbReference type="OrthoDB" id="3687641at2759"/>
<reference evidence="4 5" key="1">
    <citation type="submission" date="2016-04" db="EMBL/GenBank/DDBJ databases">
        <title>Draft genome of Fonsecaea erecta CBS 125763.</title>
        <authorList>
            <person name="Weiss V.A."/>
            <person name="Vicente V.A."/>
            <person name="Raittz R.T."/>
            <person name="Moreno L.F."/>
            <person name="De Souza E.M."/>
            <person name="Pedrosa F.O."/>
            <person name="Steffens M.B."/>
            <person name="Faoro H."/>
            <person name="Tadra-Sfeir M.Z."/>
            <person name="Najafzadeh M.J."/>
            <person name="Felipe M.S."/>
            <person name="Teixeira M."/>
            <person name="Sun J."/>
            <person name="Xi L."/>
            <person name="Gomes R."/>
            <person name="De Azevedo C.M."/>
            <person name="Salgado C.G."/>
            <person name="Da Silva M.B."/>
            <person name="Nascimento M.F."/>
            <person name="Queiroz-Telles F."/>
            <person name="Attili D.S."/>
            <person name="Gorbushina A."/>
        </authorList>
    </citation>
    <scope>NUCLEOTIDE SEQUENCE [LARGE SCALE GENOMIC DNA]</scope>
    <source>
        <strain evidence="4 5">CBS 125763</strain>
    </source>
</reference>
<evidence type="ECO:0000256" key="1">
    <source>
        <dbReference type="ARBA" id="ARBA00035112"/>
    </source>
</evidence>
<proteinExistence type="inferred from homology"/>
<feature type="compositionally biased region" description="Basic and acidic residues" evidence="2">
    <location>
        <begin position="147"/>
        <end position="157"/>
    </location>
</feature>
<evidence type="ECO:0000313" key="5">
    <source>
        <dbReference type="Proteomes" id="UP000078343"/>
    </source>
</evidence>